<keyword evidence="1" id="KW-0472">Membrane</keyword>
<accession>A0A0F4Q9W2</accession>
<dbReference type="PATRIC" id="fig|43658.5.peg.4976"/>
<evidence type="ECO:0000313" key="3">
    <source>
        <dbReference type="Proteomes" id="UP000033452"/>
    </source>
</evidence>
<evidence type="ECO:0000256" key="1">
    <source>
        <dbReference type="SAM" id="Phobius"/>
    </source>
</evidence>
<dbReference type="RefSeq" id="WP_046007401.1">
    <property type="nucleotide sequence ID" value="NZ_JXYA01000094.1"/>
</dbReference>
<keyword evidence="3" id="KW-1185">Reference proteome</keyword>
<sequence length="158" mass="18437">MDLSQILWNFGISFTAGIIIAAFGKVSLEHYKKIAIPLGATAVFSIVSALIFFGVQYAYQSYREYKEAEYVQEKIDRYLKGHYPNEFEFGWRIKVLQLSPKLDLSLYWPKKLAKNPIAHPWSEPLIKYEIGKVLKQEGHAQEPRWFYTLHPIPRSEIE</sequence>
<evidence type="ECO:0000313" key="2">
    <source>
        <dbReference type="EMBL" id="KJZ04466.1"/>
    </source>
</evidence>
<feature type="transmembrane region" description="Helical" evidence="1">
    <location>
        <begin position="6"/>
        <end position="24"/>
    </location>
</feature>
<reference evidence="2 3" key="1">
    <citation type="journal article" date="2015" name="BMC Genomics">
        <title>Genome mining reveals unlocked bioactive potential of marine Gram-negative bacteria.</title>
        <authorList>
            <person name="Machado H."/>
            <person name="Sonnenschein E.C."/>
            <person name="Melchiorsen J."/>
            <person name="Gram L."/>
        </authorList>
    </citation>
    <scope>NUCLEOTIDE SEQUENCE [LARGE SCALE GENOMIC DNA]</scope>
    <source>
        <strain evidence="2 3">S2471</strain>
    </source>
</reference>
<organism evidence="2 3">
    <name type="scientific">Pseudoalteromonas rubra</name>
    <dbReference type="NCBI Taxonomy" id="43658"/>
    <lineage>
        <taxon>Bacteria</taxon>
        <taxon>Pseudomonadati</taxon>
        <taxon>Pseudomonadota</taxon>
        <taxon>Gammaproteobacteria</taxon>
        <taxon>Alteromonadales</taxon>
        <taxon>Pseudoalteromonadaceae</taxon>
        <taxon>Pseudoalteromonas</taxon>
    </lineage>
</organism>
<proteinExistence type="predicted"/>
<keyword evidence="1" id="KW-1133">Transmembrane helix</keyword>
<gene>
    <name evidence="2" type="ORF">TW77_23485</name>
</gene>
<comment type="caution">
    <text evidence="2">The sequence shown here is derived from an EMBL/GenBank/DDBJ whole genome shotgun (WGS) entry which is preliminary data.</text>
</comment>
<dbReference type="Proteomes" id="UP000033452">
    <property type="component" value="Unassembled WGS sequence"/>
</dbReference>
<protein>
    <submittedName>
        <fullName evidence="2">Uncharacterized protein</fullName>
    </submittedName>
</protein>
<dbReference type="EMBL" id="JXYA01000094">
    <property type="protein sequence ID" value="KJZ04466.1"/>
    <property type="molecule type" value="Genomic_DNA"/>
</dbReference>
<dbReference type="AlphaFoldDB" id="A0A0F4Q9W2"/>
<feature type="transmembrane region" description="Helical" evidence="1">
    <location>
        <begin position="36"/>
        <end position="59"/>
    </location>
</feature>
<dbReference type="OrthoDB" id="9991630at2"/>
<name>A0A0F4Q9W2_9GAMM</name>
<keyword evidence="1" id="KW-0812">Transmembrane</keyword>